<dbReference type="PANTHER" id="PTHR33599:SF20">
    <property type="entry name" value="PROTEIN IDA"/>
    <property type="match status" value="1"/>
</dbReference>
<keyword evidence="2" id="KW-0964">Secreted</keyword>
<dbReference type="GO" id="GO:0005576">
    <property type="term" value="C:extracellular region"/>
    <property type="evidence" value="ECO:0007669"/>
    <property type="project" value="UniProtKB-SubCell"/>
</dbReference>
<dbReference type="OrthoDB" id="1937538at2759"/>
<evidence type="ECO:0000256" key="4">
    <source>
        <dbReference type="SAM" id="MobiDB-lite"/>
    </source>
</evidence>
<evidence type="ECO:0000256" key="5">
    <source>
        <dbReference type="SAM" id="SignalP"/>
    </source>
</evidence>
<keyword evidence="7" id="KW-1185">Reference proteome</keyword>
<feature type="region of interest" description="Disordered" evidence="4">
    <location>
        <begin position="95"/>
        <end position="114"/>
    </location>
</feature>
<dbReference type="InterPro" id="IPR039639">
    <property type="entry name" value="IDA-like"/>
</dbReference>
<organism evidence="6 7">
    <name type="scientific">Prunus yedoensis var. nudiflora</name>
    <dbReference type="NCBI Taxonomy" id="2094558"/>
    <lineage>
        <taxon>Eukaryota</taxon>
        <taxon>Viridiplantae</taxon>
        <taxon>Streptophyta</taxon>
        <taxon>Embryophyta</taxon>
        <taxon>Tracheophyta</taxon>
        <taxon>Spermatophyta</taxon>
        <taxon>Magnoliopsida</taxon>
        <taxon>eudicotyledons</taxon>
        <taxon>Gunneridae</taxon>
        <taxon>Pentapetalae</taxon>
        <taxon>rosids</taxon>
        <taxon>fabids</taxon>
        <taxon>Rosales</taxon>
        <taxon>Rosaceae</taxon>
        <taxon>Amygdaloideae</taxon>
        <taxon>Amygdaleae</taxon>
        <taxon>Prunus</taxon>
    </lineage>
</organism>
<evidence type="ECO:0000256" key="1">
    <source>
        <dbReference type="ARBA" id="ARBA00004239"/>
    </source>
</evidence>
<name>A0A314YES1_PRUYE</name>
<dbReference type="Proteomes" id="UP000250321">
    <property type="component" value="Unassembled WGS sequence"/>
</dbReference>
<evidence type="ECO:0000256" key="3">
    <source>
        <dbReference type="ARBA" id="ARBA00022729"/>
    </source>
</evidence>
<dbReference type="EMBL" id="PJQY01001030">
    <property type="protein sequence ID" value="PQQ05932.1"/>
    <property type="molecule type" value="Genomic_DNA"/>
</dbReference>
<reference evidence="6 7" key="1">
    <citation type="submission" date="2018-02" db="EMBL/GenBank/DDBJ databases">
        <title>Draft genome of wild Prunus yedoensis var. nudiflora.</title>
        <authorList>
            <person name="Baek S."/>
            <person name="Kim J.-H."/>
            <person name="Choi K."/>
            <person name="Kim G.-B."/>
            <person name="Cho A."/>
            <person name="Jang H."/>
            <person name="Shin C.-H."/>
            <person name="Yu H.-J."/>
            <person name="Mun J.-H."/>
        </authorList>
    </citation>
    <scope>NUCLEOTIDE SEQUENCE [LARGE SCALE GENOMIC DNA]</scope>
    <source>
        <strain evidence="7">cv. Jeju island</strain>
        <tissue evidence="6">Leaf</tissue>
    </source>
</reference>
<dbReference type="GO" id="GO:0010227">
    <property type="term" value="P:floral organ abscission"/>
    <property type="evidence" value="ECO:0007669"/>
    <property type="project" value="InterPro"/>
</dbReference>
<evidence type="ECO:0000313" key="6">
    <source>
        <dbReference type="EMBL" id="PQQ05932.1"/>
    </source>
</evidence>
<dbReference type="AlphaFoldDB" id="A0A314YES1"/>
<accession>A0A314YES1</accession>
<evidence type="ECO:0000256" key="2">
    <source>
        <dbReference type="ARBA" id="ARBA00022525"/>
    </source>
</evidence>
<dbReference type="PANTHER" id="PTHR33599">
    <property type="entry name" value="PROTEIN IDA-LIKE 5"/>
    <property type="match status" value="1"/>
</dbReference>
<feature type="chain" id="PRO_5016277155" evidence="5">
    <location>
        <begin position="21"/>
        <end position="114"/>
    </location>
</feature>
<feature type="compositionally biased region" description="Low complexity" evidence="4">
    <location>
        <begin position="105"/>
        <end position="114"/>
    </location>
</feature>
<gene>
    <name evidence="6" type="ORF">Pyn_21565</name>
</gene>
<proteinExistence type="predicted"/>
<protein>
    <submittedName>
        <fullName evidence="6">Uncharacterized protein</fullName>
    </submittedName>
</protein>
<keyword evidence="3 5" id="KW-0732">Signal</keyword>
<sequence length="114" mass="12202">MAQMLCVLLILLAVSTCSSARLLNDQLHHLELPKAHNKHNVFLPENPSHEEAHHQHVFPCHTVNTDQASSSHLPAAPRFGAAAAAKYGPLVLNLLPKGPTPPSGPSKGTNNINT</sequence>
<comment type="subcellular location">
    <subcellularLocation>
        <location evidence="1">Secreted</location>
        <location evidence="1">Extracellular space</location>
    </subcellularLocation>
</comment>
<evidence type="ECO:0000313" key="7">
    <source>
        <dbReference type="Proteomes" id="UP000250321"/>
    </source>
</evidence>
<feature type="signal peptide" evidence="5">
    <location>
        <begin position="1"/>
        <end position="20"/>
    </location>
</feature>
<comment type="caution">
    <text evidence="6">The sequence shown here is derived from an EMBL/GenBank/DDBJ whole genome shotgun (WGS) entry which is preliminary data.</text>
</comment>